<accession>A0AAD8A8L2</accession>
<dbReference type="EMBL" id="JASPKZ010003448">
    <property type="protein sequence ID" value="KAJ9593303.1"/>
    <property type="molecule type" value="Genomic_DNA"/>
</dbReference>
<evidence type="ECO:0000313" key="2">
    <source>
        <dbReference type="Proteomes" id="UP001233999"/>
    </source>
</evidence>
<evidence type="ECO:0000313" key="1">
    <source>
        <dbReference type="EMBL" id="KAJ9593303.1"/>
    </source>
</evidence>
<feature type="non-terminal residue" evidence="1">
    <location>
        <position position="1"/>
    </location>
</feature>
<reference evidence="1" key="1">
    <citation type="journal article" date="2023" name="IScience">
        <title>Live-bearing cockroach genome reveals convergent evolutionary mechanisms linked to viviparity in insects and beyond.</title>
        <authorList>
            <person name="Fouks B."/>
            <person name="Harrison M.C."/>
            <person name="Mikhailova A.A."/>
            <person name="Marchal E."/>
            <person name="English S."/>
            <person name="Carruthers M."/>
            <person name="Jennings E.C."/>
            <person name="Chiamaka E.L."/>
            <person name="Frigard R.A."/>
            <person name="Pippel M."/>
            <person name="Attardo G.M."/>
            <person name="Benoit J.B."/>
            <person name="Bornberg-Bauer E."/>
            <person name="Tobe S.S."/>
        </authorList>
    </citation>
    <scope>NUCLEOTIDE SEQUENCE</scope>
    <source>
        <strain evidence="1">Stay&amp;Tobe</strain>
    </source>
</reference>
<dbReference type="AlphaFoldDB" id="A0AAD8A8L2"/>
<comment type="caution">
    <text evidence="1">The sequence shown here is derived from an EMBL/GenBank/DDBJ whole genome shotgun (WGS) entry which is preliminary data.</text>
</comment>
<gene>
    <name evidence="1" type="ORF">L9F63_015123</name>
</gene>
<sequence length="75" mass="8755">PTTSCTVFAMVFHNFIIINFTTRSIATGYKTTLKFNIRSVWQEFRQSELWLKMNMTIYTCFHHSIGTSGEKTLVQ</sequence>
<keyword evidence="2" id="KW-1185">Reference proteome</keyword>
<reference evidence="1" key="2">
    <citation type="submission" date="2023-05" db="EMBL/GenBank/DDBJ databases">
        <authorList>
            <person name="Fouks B."/>
        </authorList>
    </citation>
    <scope>NUCLEOTIDE SEQUENCE</scope>
    <source>
        <strain evidence="1">Stay&amp;Tobe</strain>
        <tissue evidence="1">Testes</tissue>
    </source>
</reference>
<protein>
    <submittedName>
        <fullName evidence="1">Uncharacterized protein</fullName>
    </submittedName>
</protein>
<organism evidence="1 2">
    <name type="scientific">Diploptera punctata</name>
    <name type="common">Pacific beetle cockroach</name>
    <dbReference type="NCBI Taxonomy" id="6984"/>
    <lineage>
        <taxon>Eukaryota</taxon>
        <taxon>Metazoa</taxon>
        <taxon>Ecdysozoa</taxon>
        <taxon>Arthropoda</taxon>
        <taxon>Hexapoda</taxon>
        <taxon>Insecta</taxon>
        <taxon>Pterygota</taxon>
        <taxon>Neoptera</taxon>
        <taxon>Polyneoptera</taxon>
        <taxon>Dictyoptera</taxon>
        <taxon>Blattodea</taxon>
        <taxon>Blaberoidea</taxon>
        <taxon>Blaberidae</taxon>
        <taxon>Diplopterinae</taxon>
        <taxon>Diploptera</taxon>
    </lineage>
</organism>
<dbReference type="Proteomes" id="UP001233999">
    <property type="component" value="Unassembled WGS sequence"/>
</dbReference>
<proteinExistence type="predicted"/>
<feature type="non-terminal residue" evidence="1">
    <location>
        <position position="75"/>
    </location>
</feature>
<name>A0AAD8A8L2_DIPPU</name>